<dbReference type="SUPFAM" id="SSF142764">
    <property type="entry name" value="YgbK-like"/>
    <property type="match status" value="1"/>
</dbReference>
<dbReference type="InterPro" id="IPR031475">
    <property type="entry name" value="NBD_C"/>
</dbReference>
<evidence type="ECO:0000256" key="1">
    <source>
        <dbReference type="ARBA" id="ARBA00005715"/>
    </source>
</evidence>
<evidence type="ECO:0000256" key="4">
    <source>
        <dbReference type="ARBA" id="ARBA00022777"/>
    </source>
</evidence>
<evidence type="ECO:0000259" key="8">
    <source>
        <dbReference type="Pfam" id="PF17042"/>
    </source>
</evidence>
<evidence type="ECO:0000313" key="10">
    <source>
        <dbReference type="Proteomes" id="UP000676409"/>
    </source>
</evidence>
<keyword evidence="3" id="KW-0547">Nucleotide-binding</keyword>
<gene>
    <name evidence="9" type="ORF">KCG34_10470</name>
</gene>
<dbReference type="RefSeq" id="WP_211940297.1">
    <property type="nucleotide sequence ID" value="NZ_CP073078.1"/>
</dbReference>
<feature type="domain" description="Four-carbon acid sugar kinase nucleotide binding" evidence="8">
    <location>
        <begin position="241"/>
        <end position="397"/>
    </location>
</feature>
<keyword evidence="6" id="KW-0119">Carbohydrate metabolism</keyword>
<name>A0A975G402_9CAUL</name>
<dbReference type="InterPro" id="IPR042213">
    <property type="entry name" value="NBD_C_sf"/>
</dbReference>
<dbReference type="AlphaFoldDB" id="A0A975G402"/>
<proteinExistence type="inferred from homology"/>
<dbReference type="Gene3D" id="3.40.50.10840">
    <property type="entry name" value="Putative sugar-binding, N-terminal domain"/>
    <property type="match status" value="1"/>
</dbReference>
<dbReference type="GO" id="GO:0016301">
    <property type="term" value="F:kinase activity"/>
    <property type="evidence" value="ECO:0007669"/>
    <property type="project" value="UniProtKB-KW"/>
</dbReference>
<evidence type="ECO:0000256" key="3">
    <source>
        <dbReference type="ARBA" id="ARBA00022741"/>
    </source>
</evidence>
<feature type="domain" description="Four-carbon acid sugar kinase N-terminal" evidence="7">
    <location>
        <begin position="4"/>
        <end position="210"/>
    </location>
</feature>
<dbReference type="GO" id="GO:0005524">
    <property type="term" value="F:ATP binding"/>
    <property type="evidence" value="ECO:0007669"/>
    <property type="project" value="UniProtKB-KW"/>
</dbReference>
<evidence type="ECO:0000256" key="5">
    <source>
        <dbReference type="ARBA" id="ARBA00022840"/>
    </source>
</evidence>
<sequence length="410" mass="42845">MIVAAKLEAAGVVCPLVTNVAQLDALPGDLQAVVLARKMRLIPAEAAQKEARAAAAAFARRGARTIFYKYSALFDSTDRGNIGPVAEALTAVTGAARTLFCPAYVDLGVTLYQGHMFAGPMLISETPKRFDPMTPATTSNVVAKLRGQTTWPVGLVDHRMLAQGAAAVSARLEVQSDIPFWVMDAIDEADVATIAALSRDWKFVTGADSLPPAILRDRRGEAAPQPGSGRRLLPPASGHEAVIAGSCGQATQLQLDAFAKTHPVWQVDLARDGDTPGMADAIVGWAAERLAAGPVAIATTTDKDGVAAAQAAFGHEGASERADRLLGQVAARLRELGVGKFVIAGGETSGAILNALDVGRLEVGGYDELLGGYCHAPGARPTSFVLKPGGMGDTLFFFTALDRLREAEHG</sequence>
<reference evidence="9" key="1">
    <citation type="submission" date="2021-04" db="EMBL/GenBank/DDBJ databases">
        <title>The complete genome sequence of Caulobacter sp. S6.</title>
        <authorList>
            <person name="Tang Y."/>
            <person name="Ouyang W."/>
            <person name="Liu Q."/>
            <person name="Huang B."/>
            <person name="Guo Z."/>
            <person name="Lei P."/>
        </authorList>
    </citation>
    <scope>NUCLEOTIDE SEQUENCE</scope>
    <source>
        <strain evidence="9">S6</strain>
    </source>
</reference>
<keyword evidence="10" id="KW-1185">Reference proteome</keyword>
<evidence type="ECO:0000256" key="6">
    <source>
        <dbReference type="ARBA" id="ARBA00023277"/>
    </source>
</evidence>
<accession>A0A975G402</accession>
<dbReference type="Pfam" id="PF07005">
    <property type="entry name" value="SBD_N"/>
    <property type="match status" value="1"/>
</dbReference>
<keyword evidence="2" id="KW-0808">Transferase</keyword>
<dbReference type="InterPro" id="IPR010737">
    <property type="entry name" value="4-carb_acid_sugar_kinase_N"/>
</dbReference>
<dbReference type="InterPro" id="IPR037051">
    <property type="entry name" value="4-carb_acid_sugar_kinase_N_sf"/>
</dbReference>
<comment type="similarity">
    <text evidence="1">Belongs to the four-carbon acid sugar kinase family.</text>
</comment>
<evidence type="ECO:0000259" key="7">
    <source>
        <dbReference type="Pfam" id="PF07005"/>
    </source>
</evidence>
<evidence type="ECO:0000313" key="9">
    <source>
        <dbReference type="EMBL" id="QUD90246.1"/>
    </source>
</evidence>
<dbReference type="KEGG" id="caul:KCG34_10470"/>
<keyword evidence="5" id="KW-0067">ATP-binding</keyword>
<dbReference type="Gene3D" id="3.40.980.20">
    <property type="entry name" value="Four-carbon acid sugar kinase, nucleotide binding domain"/>
    <property type="match status" value="1"/>
</dbReference>
<dbReference type="Pfam" id="PF17042">
    <property type="entry name" value="NBD_C"/>
    <property type="match status" value="1"/>
</dbReference>
<organism evidence="9 10">
    <name type="scientific">Phenylobacterium montanum</name>
    <dbReference type="NCBI Taxonomy" id="2823693"/>
    <lineage>
        <taxon>Bacteria</taxon>
        <taxon>Pseudomonadati</taxon>
        <taxon>Pseudomonadota</taxon>
        <taxon>Alphaproteobacteria</taxon>
        <taxon>Caulobacterales</taxon>
        <taxon>Caulobacteraceae</taxon>
        <taxon>Phenylobacterium</taxon>
    </lineage>
</organism>
<dbReference type="Proteomes" id="UP000676409">
    <property type="component" value="Chromosome"/>
</dbReference>
<protein>
    <submittedName>
        <fullName evidence="9">Four-carbon acid sugar kinase family protein</fullName>
    </submittedName>
</protein>
<keyword evidence="4 9" id="KW-0418">Kinase</keyword>
<dbReference type="EMBL" id="CP073078">
    <property type="protein sequence ID" value="QUD90246.1"/>
    <property type="molecule type" value="Genomic_DNA"/>
</dbReference>
<evidence type="ECO:0000256" key="2">
    <source>
        <dbReference type="ARBA" id="ARBA00022679"/>
    </source>
</evidence>